<gene>
    <name evidence="8" type="ORF">WAB15_26810</name>
</gene>
<evidence type="ECO:0000256" key="2">
    <source>
        <dbReference type="ARBA" id="ARBA00022777"/>
    </source>
</evidence>
<evidence type="ECO:0000313" key="8">
    <source>
        <dbReference type="EMBL" id="WXK79318.1"/>
    </source>
</evidence>
<feature type="transmembrane region" description="Helical" evidence="6">
    <location>
        <begin position="23"/>
        <end position="43"/>
    </location>
</feature>
<dbReference type="Gene3D" id="3.30.565.10">
    <property type="entry name" value="Histidine kinase-like ATPase, C-terminal domain"/>
    <property type="match status" value="1"/>
</dbReference>
<dbReference type="Proteomes" id="UP001626628">
    <property type="component" value="Chromosome"/>
</dbReference>
<evidence type="ECO:0000256" key="1">
    <source>
        <dbReference type="ARBA" id="ARBA00022679"/>
    </source>
</evidence>
<feature type="transmembrane region" description="Helical" evidence="6">
    <location>
        <begin position="152"/>
        <end position="174"/>
    </location>
</feature>
<feature type="transmembrane region" description="Helical" evidence="6">
    <location>
        <begin position="55"/>
        <end position="73"/>
    </location>
</feature>
<name>A0ABZ2QRX7_9ACTN</name>
<evidence type="ECO:0000313" key="9">
    <source>
        <dbReference type="Proteomes" id="UP001626628"/>
    </source>
</evidence>
<evidence type="ECO:0000256" key="4">
    <source>
        <dbReference type="SAM" id="Coils"/>
    </source>
</evidence>
<dbReference type="PANTHER" id="PTHR24421:SF63">
    <property type="entry name" value="SENSOR HISTIDINE KINASE DESK"/>
    <property type="match status" value="1"/>
</dbReference>
<proteinExistence type="predicted"/>
<dbReference type="Pfam" id="PF07730">
    <property type="entry name" value="HisKA_3"/>
    <property type="match status" value="1"/>
</dbReference>
<sequence>MTEAGTERNPVMIGSPPRNRRQAMIKSLWIVIWFLYLSGPVGQLIEGELSARGEALGWTGLSVFIAVYFAVVFRHMTHAPLGGTVVRAMVAFLAVLAGLLSWTLGPNWLVLFTFVCVACAVTLPFRMSRWAIPALTAALVAIGMRYEHTRIYLFAYALPCLLSGFAMVGVQHLIRTTAQLREAREEVARLAANDERLRLARDLHDLLGHSLSLITLKSELAGRMLPDKPAEAAQQVADIERVGRQALVDVREAVTGYRRPRLAVELAGARAALRTAGVELTVDPALDGEHRGLAADEESALAWALREAVTNVIRHSGARRCELLLTEEWEADERRFCCLAVLDDGAGPPRAQHDGNGLSGLRERLVLAAGRLETGPAPRGRGFALRAYVPLAAPAPSASAASAPEEIRGTGEAMGRGPGPDPSDRA</sequence>
<dbReference type="CDD" id="cd16917">
    <property type="entry name" value="HATPase_UhpB-NarQ-NarX-like"/>
    <property type="match status" value="1"/>
</dbReference>
<dbReference type="InterPro" id="IPR011712">
    <property type="entry name" value="Sig_transdc_His_kin_sub3_dim/P"/>
</dbReference>
<keyword evidence="6" id="KW-1133">Transmembrane helix</keyword>
<dbReference type="EMBL" id="CP147982">
    <property type="protein sequence ID" value="WXK79318.1"/>
    <property type="molecule type" value="Genomic_DNA"/>
</dbReference>
<accession>A0ABZ2QRX7</accession>
<keyword evidence="2 8" id="KW-0418">Kinase</keyword>
<organism evidence="8 9">
    <name type="scientific">Streptomyces sirii</name>
    <dbReference type="NCBI Taxonomy" id="3127701"/>
    <lineage>
        <taxon>Bacteria</taxon>
        <taxon>Bacillati</taxon>
        <taxon>Actinomycetota</taxon>
        <taxon>Actinomycetes</taxon>
        <taxon>Kitasatosporales</taxon>
        <taxon>Streptomycetaceae</taxon>
        <taxon>Streptomyces</taxon>
    </lineage>
</organism>
<reference evidence="8 9" key="1">
    <citation type="submission" date="2024-03" db="EMBL/GenBank/DDBJ databases">
        <title>The complete genome of Streptomyces sirii sp.nov.</title>
        <authorList>
            <person name="Zakalyukina Y.V."/>
            <person name="Belik A.R."/>
            <person name="Biryukov M.V."/>
            <person name="Baturina O.A."/>
            <person name="Kabilov M.R."/>
        </authorList>
    </citation>
    <scope>NUCLEOTIDE SEQUENCE [LARGE SCALE GENOMIC DNA]</scope>
    <source>
        <strain evidence="8 9">BP-8</strain>
    </source>
</reference>
<dbReference type="GO" id="GO:0016301">
    <property type="term" value="F:kinase activity"/>
    <property type="evidence" value="ECO:0007669"/>
    <property type="project" value="UniProtKB-KW"/>
</dbReference>
<feature type="coiled-coil region" evidence="4">
    <location>
        <begin position="173"/>
        <end position="200"/>
    </location>
</feature>
<dbReference type="InterPro" id="IPR036890">
    <property type="entry name" value="HATPase_C_sf"/>
</dbReference>
<evidence type="ECO:0000259" key="7">
    <source>
        <dbReference type="Pfam" id="PF07730"/>
    </source>
</evidence>
<feature type="transmembrane region" description="Helical" evidence="6">
    <location>
        <begin position="108"/>
        <end position="125"/>
    </location>
</feature>
<keyword evidence="1" id="KW-0808">Transferase</keyword>
<keyword evidence="3" id="KW-0902">Two-component regulatory system</keyword>
<evidence type="ECO:0000256" key="6">
    <source>
        <dbReference type="SAM" id="Phobius"/>
    </source>
</evidence>
<feature type="compositionally biased region" description="Low complexity" evidence="5">
    <location>
        <begin position="394"/>
        <end position="404"/>
    </location>
</feature>
<keyword evidence="9" id="KW-1185">Reference proteome</keyword>
<dbReference type="SUPFAM" id="SSF55874">
    <property type="entry name" value="ATPase domain of HSP90 chaperone/DNA topoisomerase II/histidine kinase"/>
    <property type="match status" value="1"/>
</dbReference>
<dbReference type="RefSeq" id="WP_407287822.1">
    <property type="nucleotide sequence ID" value="NZ_CP147982.1"/>
</dbReference>
<keyword evidence="4" id="KW-0175">Coiled coil</keyword>
<feature type="transmembrane region" description="Helical" evidence="6">
    <location>
        <begin position="85"/>
        <end position="102"/>
    </location>
</feature>
<evidence type="ECO:0000256" key="5">
    <source>
        <dbReference type="SAM" id="MobiDB-lite"/>
    </source>
</evidence>
<keyword evidence="6" id="KW-0472">Membrane</keyword>
<protein>
    <submittedName>
        <fullName evidence="8">Sensor histidine kinase</fullName>
    </submittedName>
</protein>
<evidence type="ECO:0000256" key="3">
    <source>
        <dbReference type="ARBA" id="ARBA00023012"/>
    </source>
</evidence>
<feature type="region of interest" description="Disordered" evidence="5">
    <location>
        <begin position="394"/>
        <end position="426"/>
    </location>
</feature>
<dbReference type="Gene3D" id="1.20.5.1930">
    <property type="match status" value="1"/>
</dbReference>
<dbReference type="InterPro" id="IPR050482">
    <property type="entry name" value="Sensor_HK_TwoCompSys"/>
</dbReference>
<keyword evidence="6" id="KW-0812">Transmembrane</keyword>
<feature type="domain" description="Signal transduction histidine kinase subgroup 3 dimerisation and phosphoacceptor" evidence="7">
    <location>
        <begin position="195"/>
        <end position="260"/>
    </location>
</feature>
<dbReference type="PANTHER" id="PTHR24421">
    <property type="entry name" value="NITRATE/NITRITE SENSOR PROTEIN NARX-RELATED"/>
    <property type="match status" value="1"/>
</dbReference>